<dbReference type="Proteomes" id="UP001595833">
    <property type="component" value="Unassembled WGS sequence"/>
</dbReference>
<reference evidence="2" key="1">
    <citation type="journal article" date="2019" name="Int. J. Syst. Evol. Microbiol.">
        <title>The Global Catalogue of Microorganisms (GCM) 10K type strain sequencing project: providing services to taxonomists for standard genome sequencing and annotation.</title>
        <authorList>
            <consortium name="The Broad Institute Genomics Platform"/>
            <consortium name="The Broad Institute Genome Sequencing Center for Infectious Disease"/>
            <person name="Wu L."/>
            <person name="Ma J."/>
        </authorList>
    </citation>
    <scope>NUCLEOTIDE SEQUENCE [LARGE SCALE GENOMIC DNA]</scope>
    <source>
        <strain evidence="2">KCTC 12848</strain>
    </source>
</reference>
<protein>
    <submittedName>
        <fullName evidence="1">Uncharacterized protein</fullName>
    </submittedName>
</protein>
<organism evidence="1 2">
    <name type="scientific">Saccharothrix xinjiangensis</name>
    <dbReference type="NCBI Taxonomy" id="204798"/>
    <lineage>
        <taxon>Bacteria</taxon>
        <taxon>Bacillati</taxon>
        <taxon>Actinomycetota</taxon>
        <taxon>Actinomycetes</taxon>
        <taxon>Pseudonocardiales</taxon>
        <taxon>Pseudonocardiaceae</taxon>
        <taxon>Saccharothrix</taxon>
    </lineage>
</organism>
<accession>A0ABV9Y1R4</accession>
<gene>
    <name evidence="1" type="ORF">ACFPFM_17800</name>
</gene>
<proteinExistence type="predicted"/>
<evidence type="ECO:0000313" key="1">
    <source>
        <dbReference type="EMBL" id="MFC5055602.1"/>
    </source>
</evidence>
<name>A0ABV9Y1R4_9PSEU</name>
<dbReference type="RefSeq" id="WP_344039988.1">
    <property type="nucleotide sequence ID" value="NZ_BAAAKE010000020.1"/>
</dbReference>
<sequence>MDDADDEVVLVSHDDGSLSGDVAAWLRNRLNGWPRLDVLRVGVPSAWATGIRRATLRLPDEPHLGR</sequence>
<keyword evidence="2" id="KW-1185">Reference proteome</keyword>
<comment type="caution">
    <text evidence="1">The sequence shown here is derived from an EMBL/GenBank/DDBJ whole genome shotgun (WGS) entry which is preliminary data.</text>
</comment>
<evidence type="ECO:0000313" key="2">
    <source>
        <dbReference type="Proteomes" id="UP001595833"/>
    </source>
</evidence>
<dbReference type="EMBL" id="JBHSJB010000016">
    <property type="protein sequence ID" value="MFC5055602.1"/>
    <property type="molecule type" value="Genomic_DNA"/>
</dbReference>